<evidence type="ECO:0000313" key="2">
    <source>
        <dbReference type="Proteomes" id="UP000244896"/>
    </source>
</evidence>
<protein>
    <submittedName>
        <fullName evidence="1">Uncharacterized protein</fullName>
    </submittedName>
</protein>
<dbReference type="AlphaFoldDB" id="A0A2U8E476"/>
<dbReference type="EMBL" id="CP023004">
    <property type="protein sequence ID" value="AWI09717.1"/>
    <property type="molecule type" value="Genomic_DNA"/>
</dbReference>
<sequence>MGDSGPRICKCPGSASLFLVNIDPIVGPPRAALRKCAAPDGTLEELKAALGVKCTPQAINWVLKKMGLTYRKDVADKHIERAKGINKTAGGTYRELIITDFCITQTGPLQAKRLNLVFFSNSPELFSNQVGLGLTHCFKIS</sequence>
<evidence type="ECO:0000313" key="1">
    <source>
        <dbReference type="EMBL" id="AWI09717.1"/>
    </source>
</evidence>
<proteinExistence type="predicted"/>
<accession>A0A2U8E476</accession>
<keyword evidence="2" id="KW-1185">Reference proteome</keyword>
<organism evidence="1 2">
    <name type="scientific">Ereboglobus luteus</name>
    <dbReference type="NCBI Taxonomy" id="1796921"/>
    <lineage>
        <taxon>Bacteria</taxon>
        <taxon>Pseudomonadati</taxon>
        <taxon>Verrucomicrobiota</taxon>
        <taxon>Opitutia</taxon>
        <taxon>Opitutales</taxon>
        <taxon>Opitutaceae</taxon>
        <taxon>Ereboglobus</taxon>
    </lineage>
</organism>
<name>A0A2U8E476_9BACT</name>
<reference evidence="1 2" key="1">
    <citation type="journal article" date="2018" name="Syst. Appl. Microbiol.">
        <title>Ereboglobus luteus gen. nov. sp. nov. from cockroach guts, and new insights into the oxygen relationship of the genera Opitutus and Didymococcus (Verrucomicrobia: Opitutaceae).</title>
        <authorList>
            <person name="Tegtmeier D."/>
            <person name="Belitz A."/>
            <person name="Radek R."/>
            <person name="Heimerl T."/>
            <person name="Brune A."/>
        </authorList>
    </citation>
    <scope>NUCLEOTIDE SEQUENCE [LARGE SCALE GENOMIC DNA]</scope>
    <source>
        <strain evidence="1 2">Ho45</strain>
    </source>
</reference>
<gene>
    <name evidence="1" type="ORF">CKA38_11040</name>
</gene>
<dbReference type="KEGG" id="elut:CKA38_11040"/>
<dbReference type="Proteomes" id="UP000244896">
    <property type="component" value="Chromosome"/>
</dbReference>